<dbReference type="InterPro" id="IPR032675">
    <property type="entry name" value="LRR_dom_sf"/>
</dbReference>
<evidence type="ECO:0000313" key="3">
    <source>
        <dbReference type="Proteomes" id="UP001497623"/>
    </source>
</evidence>
<protein>
    <recommendedName>
        <fullName evidence="4">Receptor L-domain domain-containing protein</fullName>
    </recommendedName>
</protein>
<keyword evidence="1" id="KW-0732">Signal</keyword>
<reference evidence="2 3" key="1">
    <citation type="submission" date="2024-05" db="EMBL/GenBank/DDBJ databases">
        <authorList>
            <person name="Wallberg A."/>
        </authorList>
    </citation>
    <scope>NUCLEOTIDE SEQUENCE [LARGE SCALE GENOMIC DNA]</scope>
</reference>
<dbReference type="Gene3D" id="3.80.10.10">
    <property type="entry name" value="Ribonuclease Inhibitor"/>
    <property type="match status" value="1"/>
</dbReference>
<feature type="non-terminal residue" evidence="2">
    <location>
        <position position="427"/>
    </location>
</feature>
<organism evidence="2 3">
    <name type="scientific">Meganyctiphanes norvegica</name>
    <name type="common">Northern krill</name>
    <name type="synonym">Thysanopoda norvegica</name>
    <dbReference type="NCBI Taxonomy" id="48144"/>
    <lineage>
        <taxon>Eukaryota</taxon>
        <taxon>Metazoa</taxon>
        <taxon>Ecdysozoa</taxon>
        <taxon>Arthropoda</taxon>
        <taxon>Crustacea</taxon>
        <taxon>Multicrustacea</taxon>
        <taxon>Malacostraca</taxon>
        <taxon>Eumalacostraca</taxon>
        <taxon>Eucarida</taxon>
        <taxon>Euphausiacea</taxon>
        <taxon>Euphausiidae</taxon>
        <taxon>Meganyctiphanes</taxon>
    </lineage>
</organism>
<comment type="caution">
    <text evidence="2">The sequence shown here is derived from an EMBL/GenBank/DDBJ whole genome shotgun (WGS) entry which is preliminary data.</text>
</comment>
<evidence type="ECO:0000313" key="2">
    <source>
        <dbReference type="EMBL" id="CAL4132460.1"/>
    </source>
</evidence>
<evidence type="ECO:0008006" key="4">
    <source>
        <dbReference type="Google" id="ProtNLM"/>
    </source>
</evidence>
<accession>A0AAV2RPE7</accession>
<evidence type="ECO:0000256" key="1">
    <source>
        <dbReference type="SAM" id="SignalP"/>
    </source>
</evidence>
<dbReference type="SUPFAM" id="SSF52058">
    <property type="entry name" value="L domain-like"/>
    <property type="match status" value="1"/>
</dbReference>
<proteinExistence type="predicted"/>
<keyword evidence="3" id="KW-1185">Reference proteome</keyword>
<feature type="chain" id="PRO_5043517123" description="Receptor L-domain domain-containing protein" evidence="1">
    <location>
        <begin position="19"/>
        <end position="427"/>
    </location>
</feature>
<dbReference type="AlphaFoldDB" id="A0AAV2RPE7"/>
<gene>
    <name evidence="2" type="ORF">MNOR_LOCUS27008</name>
</gene>
<dbReference type="Proteomes" id="UP001497623">
    <property type="component" value="Unassembled WGS sequence"/>
</dbReference>
<dbReference type="EMBL" id="CAXKWB010027801">
    <property type="protein sequence ID" value="CAL4132460.1"/>
    <property type="molecule type" value="Genomic_DNA"/>
</dbReference>
<sequence length="427" mass="47935">MAVAKILCITLLMAFANGKNLDLSDLFGHADTKNSDAISQKPTSNPVNKYEQEYLFSQMFDSSSLEIFDVKPKYDYKYFQSDSDSGSGDGEIATSYYQGELFINDLAAPVTAEPSSKRAVHDIDDVEFTPVHRKPRNKFISERLTDDYQDDEVVDRSRREETEFEVVEYGLEDGYDPDAFNMEMSSLRNEAGSPIQGINKASSDNQDYGIGIGRSDGMVTEDVSGREQIEPCEVQRNKEQNNLYDYTCGCNQNLGPDRPIGHLTLDHTGCIESDALWIHWNELESSLSPQSITFVGVSLKLTGQTRDEEFISTVKKLTFKNSNFMNISIDAFKGLKALEELRFFDSIIIEIQENAVRNHDNLKVFEIVKSRIGIINQNSFNDLPAIEDFAITQSTVKEIQSLGININKNTGADESANCRGRNGRTSM</sequence>
<name>A0AAV2RPE7_MEGNR</name>
<feature type="signal peptide" evidence="1">
    <location>
        <begin position="1"/>
        <end position="18"/>
    </location>
</feature>